<dbReference type="OrthoDB" id="10479071at2759"/>
<keyword evidence="2" id="KW-1185">Reference proteome</keyword>
<dbReference type="RefSeq" id="XP_031024229.1">
    <property type="nucleotide sequence ID" value="XM_031169801.1"/>
</dbReference>
<protein>
    <recommendedName>
        <fullName evidence="3">DOPA 4,5-dioxygenase</fullName>
    </recommendedName>
</protein>
<evidence type="ECO:0008006" key="3">
    <source>
        <dbReference type="Google" id="ProtNLM"/>
    </source>
</evidence>
<evidence type="ECO:0000313" key="2">
    <source>
        <dbReference type="Proteomes" id="UP000319731"/>
    </source>
</evidence>
<proteinExistence type="predicted"/>
<sequence length="193" mass="21942">MANKTKFPAPIELYHAHICFPAHTVESVQAAVDLRKKIVERYPDLFCSPLYPPVGPFIIPMLQVIVPNDPAVWGEFSAWLTLQRHPAHSILFHPVTNSHHYSEIAHIRHDHIDLAMWVGPVIPLELNFGNCMSYLENLPTAYQPVANAMGIARVHEEKKIEEILGKLSSKEQMMFAPLSSQEQMMNTKPKNKM</sequence>
<dbReference type="InterPro" id="IPR014980">
    <property type="entry name" value="DOPA_dioxygen"/>
</dbReference>
<dbReference type="Proteomes" id="UP000319731">
    <property type="component" value="Unassembled WGS sequence"/>
</dbReference>
<gene>
    <name evidence="1" type="ORF">SmJEL517_g03873</name>
</gene>
<dbReference type="Pfam" id="PF08883">
    <property type="entry name" value="DOPA_dioxygen"/>
    <property type="match status" value="1"/>
</dbReference>
<dbReference type="GeneID" id="42005098"/>
<dbReference type="AlphaFoldDB" id="A0A507BWH6"/>
<reference evidence="1 2" key="1">
    <citation type="journal article" date="2019" name="Sci. Rep.">
        <title>Comparative genomics of chytrid fungi reveal insights into the obligate biotrophic and pathogenic lifestyle of Synchytrium endobioticum.</title>
        <authorList>
            <person name="van de Vossenberg B.T.L.H."/>
            <person name="Warris S."/>
            <person name="Nguyen H.D.T."/>
            <person name="van Gent-Pelzer M.P.E."/>
            <person name="Joly D.L."/>
            <person name="van de Geest H.C."/>
            <person name="Bonants P.J.M."/>
            <person name="Smith D.S."/>
            <person name="Levesque C.A."/>
            <person name="van der Lee T.A.J."/>
        </authorList>
    </citation>
    <scope>NUCLEOTIDE SEQUENCE [LARGE SCALE GENOMIC DNA]</scope>
    <source>
        <strain evidence="1 2">JEL517</strain>
    </source>
</reference>
<dbReference type="SUPFAM" id="SSF143410">
    <property type="entry name" value="DOPA-like"/>
    <property type="match status" value="1"/>
</dbReference>
<organism evidence="1 2">
    <name type="scientific">Synchytrium microbalum</name>
    <dbReference type="NCBI Taxonomy" id="1806994"/>
    <lineage>
        <taxon>Eukaryota</taxon>
        <taxon>Fungi</taxon>
        <taxon>Fungi incertae sedis</taxon>
        <taxon>Chytridiomycota</taxon>
        <taxon>Chytridiomycota incertae sedis</taxon>
        <taxon>Chytridiomycetes</taxon>
        <taxon>Synchytriales</taxon>
        <taxon>Synchytriaceae</taxon>
        <taxon>Synchytrium</taxon>
    </lineage>
</organism>
<dbReference type="InterPro" id="IPR023389">
    <property type="entry name" value="DOPA-like_sf"/>
</dbReference>
<accession>A0A507BWH6</accession>
<name>A0A507BWH6_9FUNG</name>
<dbReference type="PANTHER" id="PTHR36423">
    <property type="entry name" value="AFR070WP"/>
    <property type="match status" value="1"/>
</dbReference>
<dbReference type="EMBL" id="QEAO01000022">
    <property type="protein sequence ID" value="TPX33187.1"/>
    <property type="molecule type" value="Genomic_DNA"/>
</dbReference>
<evidence type="ECO:0000313" key="1">
    <source>
        <dbReference type="EMBL" id="TPX33187.1"/>
    </source>
</evidence>
<dbReference type="PANTHER" id="PTHR36423:SF2">
    <property type="entry name" value="AFR070WP"/>
    <property type="match status" value="1"/>
</dbReference>
<dbReference type="Gene3D" id="3.30.70.1240">
    <property type="entry name" value="DOPA-like domains"/>
    <property type="match status" value="1"/>
</dbReference>
<comment type="caution">
    <text evidence="1">The sequence shown here is derived from an EMBL/GenBank/DDBJ whole genome shotgun (WGS) entry which is preliminary data.</text>
</comment>